<dbReference type="AlphaFoldDB" id="A0A2H3DBJ7"/>
<keyword evidence="1" id="KW-1133">Transmembrane helix</keyword>
<keyword evidence="1" id="KW-0472">Membrane</keyword>
<reference evidence="3" key="1">
    <citation type="journal article" date="2017" name="Nat. Ecol. Evol.">
        <title>Genome expansion and lineage-specific genetic innovations in the forest pathogenic fungi Armillaria.</title>
        <authorList>
            <person name="Sipos G."/>
            <person name="Prasanna A.N."/>
            <person name="Walter M.C."/>
            <person name="O'Connor E."/>
            <person name="Balint B."/>
            <person name="Krizsan K."/>
            <person name="Kiss B."/>
            <person name="Hess J."/>
            <person name="Varga T."/>
            <person name="Slot J."/>
            <person name="Riley R."/>
            <person name="Boka B."/>
            <person name="Rigling D."/>
            <person name="Barry K."/>
            <person name="Lee J."/>
            <person name="Mihaltcheva S."/>
            <person name="LaButti K."/>
            <person name="Lipzen A."/>
            <person name="Waldron R."/>
            <person name="Moloney N.M."/>
            <person name="Sperisen C."/>
            <person name="Kredics L."/>
            <person name="Vagvoelgyi C."/>
            <person name="Patrignani A."/>
            <person name="Fitzpatrick D."/>
            <person name="Nagy I."/>
            <person name="Doyle S."/>
            <person name="Anderson J.B."/>
            <person name="Grigoriev I.V."/>
            <person name="Gueldener U."/>
            <person name="Muensterkoetter M."/>
            <person name="Nagy L.G."/>
        </authorList>
    </citation>
    <scope>NUCLEOTIDE SEQUENCE [LARGE SCALE GENOMIC DNA]</scope>
    <source>
        <strain evidence="3">Ar21-2</strain>
    </source>
</reference>
<keyword evidence="3" id="KW-1185">Reference proteome</keyword>
<evidence type="ECO:0000313" key="3">
    <source>
        <dbReference type="Proteomes" id="UP000217790"/>
    </source>
</evidence>
<dbReference type="InParanoid" id="A0A2H3DBJ7"/>
<protein>
    <submittedName>
        <fullName evidence="2">Uncharacterized protein</fullName>
    </submittedName>
</protein>
<proteinExistence type="predicted"/>
<evidence type="ECO:0000256" key="1">
    <source>
        <dbReference type="SAM" id="Phobius"/>
    </source>
</evidence>
<dbReference type="Proteomes" id="UP000217790">
    <property type="component" value="Unassembled WGS sequence"/>
</dbReference>
<feature type="transmembrane region" description="Helical" evidence="1">
    <location>
        <begin position="20"/>
        <end position="42"/>
    </location>
</feature>
<sequence length="76" mass="8635">MRYSDSIKPLRMLHPAEAIVVTAVPQALVLIYRAIIVALWIGEHEGYCHFLRGFPIGSETGHRRNATTYNDSIKRL</sequence>
<keyword evidence="1" id="KW-0812">Transmembrane</keyword>
<evidence type="ECO:0000313" key="2">
    <source>
        <dbReference type="EMBL" id="PBK85633.1"/>
    </source>
</evidence>
<organism evidence="2 3">
    <name type="scientific">Armillaria gallica</name>
    <name type="common">Bulbous honey fungus</name>
    <name type="synonym">Armillaria bulbosa</name>
    <dbReference type="NCBI Taxonomy" id="47427"/>
    <lineage>
        <taxon>Eukaryota</taxon>
        <taxon>Fungi</taxon>
        <taxon>Dikarya</taxon>
        <taxon>Basidiomycota</taxon>
        <taxon>Agaricomycotina</taxon>
        <taxon>Agaricomycetes</taxon>
        <taxon>Agaricomycetidae</taxon>
        <taxon>Agaricales</taxon>
        <taxon>Marasmiineae</taxon>
        <taxon>Physalacriaceae</taxon>
        <taxon>Armillaria</taxon>
    </lineage>
</organism>
<accession>A0A2H3DBJ7</accession>
<gene>
    <name evidence="2" type="ORF">ARMGADRAFT_548426</name>
</gene>
<dbReference type="EMBL" id="KZ293689">
    <property type="protein sequence ID" value="PBK85633.1"/>
    <property type="molecule type" value="Genomic_DNA"/>
</dbReference>
<name>A0A2H3DBJ7_ARMGA</name>